<evidence type="ECO:0000256" key="1">
    <source>
        <dbReference type="ARBA" id="ARBA00022837"/>
    </source>
</evidence>
<dbReference type="Gene3D" id="3.80.10.10">
    <property type="entry name" value="Ribonuclease Inhibitor"/>
    <property type="match status" value="2"/>
</dbReference>
<feature type="compositionally biased region" description="Basic and acidic residues" evidence="2">
    <location>
        <begin position="547"/>
        <end position="561"/>
    </location>
</feature>
<dbReference type="RefSeq" id="XP_055879736.1">
    <property type="nucleotide sequence ID" value="XM_056023761.1"/>
</dbReference>
<dbReference type="Pfam" id="PF13516">
    <property type="entry name" value="LRR_6"/>
    <property type="match status" value="5"/>
</dbReference>
<protein>
    <submittedName>
        <fullName evidence="5 6">Leucine-rich repeat-containing protein 74B-like isoform X1</fullName>
    </submittedName>
</protein>
<accession>A0A9W2ZXP0</accession>
<keyword evidence="4" id="KW-1185">Reference proteome</keyword>
<dbReference type="AlphaFoldDB" id="A0A9W2ZXP0"/>
<dbReference type="PROSITE" id="PS50222">
    <property type="entry name" value="EF_HAND_2"/>
    <property type="match status" value="2"/>
</dbReference>
<dbReference type="SUPFAM" id="SSF47473">
    <property type="entry name" value="EF-hand"/>
    <property type="match status" value="1"/>
</dbReference>
<dbReference type="CDD" id="cd00051">
    <property type="entry name" value="EFh"/>
    <property type="match status" value="1"/>
</dbReference>
<dbReference type="InterPro" id="IPR002048">
    <property type="entry name" value="EF_hand_dom"/>
</dbReference>
<dbReference type="Gene3D" id="1.10.238.10">
    <property type="entry name" value="EF-hand"/>
    <property type="match status" value="1"/>
</dbReference>
<organism evidence="4 5">
    <name type="scientific">Biomphalaria glabrata</name>
    <name type="common">Bloodfluke planorb</name>
    <name type="synonym">Freshwater snail</name>
    <dbReference type="NCBI Taxonomy" id="6526"/>
    <lineage>
        <taxon>Eukaryota</taxon>
        <taxon>Metazoa</taxon>
        <taxon>Spiralia</taxon>
        <taxon>Lophotrochozoa</taxon>
        <taxon>Mollusca</taxon>
        <taxon>Gastropoda</taxon>
        <taxon>Heterobranchia</taxon>
        <taxon>Euthyneura</taxon>
        <taxon>Panpulmonata</taxon>
        <taxon>Hygrophila</taxon>
        <taxon>Lymnaeoidea</taxon>
        <taxon>Planorbidae</taxon>
        <taxon>Biomphalaria</taxon>
    </lineage>
</organism>
<dbReference type="GeneID" id="106076218"/>
<dbReference type="PROSITE" id="PS00018">
    <property type="entry name" value="EF_HAND_1"/>
    <property type="match status" value="1"/>
</dbReference>
<dbReference type="RefSeq" id="XP_055879734.1">
    <property type="nucleotide sequence ID" value="XM_056023759.1"/>
</dbReference>
<gene>
    <name evidence="5 6 7" type="primary">LOC106076218</name>
</gene>
<name>A0A9W2ZXP0_BIOGL</name>
<dbReference type="InterPro" id="IPR011992">
    <property type="entry name" value="EF-hand-dom_pair"/>
</dbReference>
<dbReference type="GO" id="GO:0005509">
    <property type="term" value="F:calcium ion binding"/>
    <property type="evidence" value="ECO:0007669"/>
    <property type="project" value="InterPro"/>
</dbReference>
<evidence type="ECO:0000313" key="6">
    <source>
        <dbReference type="RefSeq" id="XP_055879735.1"/>
    </source>
</evidence>
<dbReference type="SUPFAM" id="SSF52047">
    <property type="entry name" value="RNI-like"/>
    <property type="match status" value="1"/>
</dbReference>
<dbReference type="Proteomes" id="UP001165740">
    <property type="component" value="Chromosome 3"/>
</dbReference>
<reference evidence="5 6" key="1">
    <citation type="submission" date="2025-04" db="UniProtKB">
        <authorList>
            <consortium name="RefSeq"/>
        </authorList>
    </citation>
    <scope>IDENTIFICATION</scope>
</reference>
<evidence type="ECO:0000313" key="5">
    <source>
        <dbReference type="RefSeq" id="XP_055879734.1"/>
    </source>
</evidence>
<sequence>MATQDHVLLTQFEDEDFNSHLKGSNSRASYSHGSNSVYDFQTAKWQSASLHLHRKTSDDIDNNLGEFGISSALDSNCILDVSNSEQTSDSGDLDLDNYVELNDSDYDTDLEMDDDKYVYPEKYDHDITGHRRYIQACQEFGVQPIRYFLEHMQDDSLSLKYQGLGPDAMKALAAPLEINTTIEFLDLEGNWIMGEGACYLCRVLKENVFVSHLNLSDNRLGYNGAAAVCQLLMVNKTIEKLNLSGNNIGDQAGELFHSVLTKSNSTLRSLNLSHNRLEDGAALWLKNAMIENETLEHLDISWNHFQNKGCVLIAQGLKENVGLKELAVAMNGFGAEGGKTLGDALKVNRTLQKLDASYCRLPTECIGSIAHGLMHNDHLKIIDLSYNCFRAEETLELLKGIEKNEASQLSLLHLGNTQVEAKFKDLQDKLRKERRLEVIHGGILDDYRMEITEMDPMEIFRRDPFTKLKEWVAKAGYRLIDLLRHFDKDQSMTISTEEFRRGIASTAISITEEQLQILIDRLDNDGDGEIDFSELVEGDRQHRKAKRDVLAEMERRASQGK</sequence>
<keyword evidence="1" id="KW-0106">Calcium</keyword>
<dbReference type="PANTHER" id="PTHR24114">
    <property type="entry name" value="LEUCINE RICH REPEAT FAMILY PROTEIN"/>
    <property type="match status" value="1"/>
</dbReference>
<feature type="domain" description="EF-hand" evidence="3">
    <location>
        <begin position="478"/>
        <end position="509"/>
    </location>
</feature>
<feature type="region of interest" description="Disordered" evidence="2">
    <location>
        <begin position="540"/>
        <end position="561"/>
    </location>
</feature>
<dbReference type="InterPro" id="IPR001611">
    <property type="entry name" value="Leu-rich_rpt"/>
</dbReference>
<dbReference type="InterPro" id="IPR018247">
    <property type="entry name" value="EF_Hand_1_Ca_BS"/>
</dbReference>
<dbReference type="Pfam" id="PF13499">
    <property type="entry name" value="EF-hand_7"/>
    <property type="match status" value="1"/>
</dbReference>
<dbReference type="InterPro" id="IPR032675">
    <property type="entry name" value="LRR_dom_sf"/>
</dbReference>
<dbReference type="SMART" id="SM00368">
    <property type="entry name" value="LRR_RI"/>
    <property type="match status" value="8"/>
</dbReference>
<evidence type="ECO:0000313" key="7">
    <source>
        <dbReference type="RefSeq" id="XP_055879736.1"/>
    </source>
</evidence>
<evidence type="ECO:0000256" key="2">
    <source>
        <dbReference type="SAM" id="MobiDB-lite"/>
    </source>
</evidence>
<proteinExistence type="predicted"/>
<dbReference type="OrthoDB" id="76105at2759"/>
<dbReference type="InterPro" id="IPR052394">
    <property type="entry name" value="LRR-containing"/>
</dbReference>
<feature type="domain" description="EF-hand" evidence="3">
    <location>
        <begin position="510"/>
        <end position="545"/>
    </location>
</feature>
<dbReference type="SMART" id="SM00054">
    <property type="entry name" value="EFh"/>
    <property type="match status" value="2"/>
</dbReference>
<evidence type="ECO:0000259" key="3">
    <source>
        <dbReference type="PROSITE" id="PS50222"/>
    </source>
</evidence>
<dbReference type="OMA" id="YEMLTRN"/>
<dbReference type="PANTHER" id="PTHR24114:SF2">
    <property type="entry name" value="F-BOX DOMAIN-CONTAINING PROTEIN-RELATED"/>
    <property type="match status" value="1"/>
</dbReference>
<dbReference type="RefSeq" id="XP_055879735.1">
    <property type="nucleotide sequence ID" value="XM_056023760.1"/>
</dbReference>
<evidence type="ECO:0000313" key="4">
    <source>
        <dbReference type="Proteomes" id="UP001165740"/>
    </source>
</evidence>